<feature type="compositionally biased region" description="Basic residues" evidence="1">
    <location>
        <begin position="1"/>
        <end position="17"/>
    </location>
</feature>
<evidence type="ECO:0000256" key="1">
    <source>
        <dbReference type="SAM" id="MobiDB-lite"/>
    </source>
</evidence>
<sequence>MKPRLMKRSSNHHKAKVVRPDVRTCGEPPRPARPNTPPFPSGGQTSPSPQNNALINTVVGVRL</sequence>
<dbReference type="EMBL" id="VSRR010012054">
    <property type="protein sequence ID" value="MPC54025.1"/>
    <property type="molecule type" value="Genomic_DNA"/>
</dbReference>
<keyword evidence="3" id="KW-1185">Reference proteome</keyword>
<organism evidence="2 3">
    <name type="scientific">Portunus trituberculatus</name>
    <name type="common">Swimming crab</name>
    <name type="synonym">Neptunus trituberculatus</name>
    <dbReference type="NCBI Taxonomy" id="210409"/>
    <lineage>
        <taxon>Eukaryota</taxon>
        <taxon>Metazoa</taxon>
        <taxon>Ecdysozoa</taxon>
        <taxon>Arthropoda</taxon>
        <taxon>Crustacea</taxon>
        <taxon>Multicrustacea</taxon>
        <taxon>Malacostraca</taxon>
        <taxon>Eumalacostraca</taxon>
        <taxon>Eucarida</taxon>
        <taxon>Decapoda</taxon>
        <taxon>Pleocyemata</taxon>
        <taxon>Brachyura</taxon>
        <taxon>Eubrachyura</taxon>
        <taxon>Portunoidea</taxon>
        <taxon>Portunidae</taxon>
        <taxon>Portuninae</taxon>
        <taxon>Portunus</taxon>
    </lineage>
</organism>
<accession>A0A5B7G971</accession>
<comment type="caution">
    <text evidence="2">The sequence shown here is derived from an EMBL/GenBank/DDBJ whole genome shotgun (WGS) entry which is preliminary data.</text>
</comment>
<dbReference type="AlphaFoldDB" id="A0A5B7G971"/>
<evidence type="ECO:0000313" key="3">
    <source>
        <dbReference type="Proteomes" id="UP000324222"/>
    </source>
</evidence>
<feature type="region of interest" description="Disordered" evidence="1">
    <location>
        <begin position="1"/>
        <end position="63"/>
    </location>
</feature>
<proteinExistence type="predicted"/>
<reference evidence="2 3" key="1">
    <citation type="submission" date="2019-05" db="EMBL/GenBank/DDBJ databases">
        <title>Another draft genome of Portunus trituberculatus and its Hox gene families provides insights of decapod evolution.</title>
        <authorList>
            <person name="Jeong J.-H."/>
            <person name="Song I."/>
            <person name="Kim S."/>
            <person name="Choi T."/>
            <person name="Kim D."/>
            <person name="Ryu S."/>
            <person name="Kim W."/>
        </authorList>
    </citation>
    <scope>NUCLEOTIDE SEQUENCE [LARGE SCALE GENOMIC DNA]</scope>
    <source>
        <tissue evidence="2">Muscle</tissue>
    </source>
</reference>
<feature type="compositionally biased region" description="Pro residues" evidence="1">
    <location>
        <begin position="28"/>
        <end position="40"/>
    </location>
</feature>
<gene>
    <name evidence="2" type="ORF">E2C01_047931</name>
</gene>
<name>A0A5B7G971_PORTR</name>
<feature type="compositionally biased region" description="Polar residues" evidence="1">
    <location>
        <begin position="42"/>
        <end position="55"/>
    </location>
</feature>
<evidence type="ECO:0000313" key="2">
    <source>
        <dbReference type="EMBL" id="MPC54025.1"/>
    </source>
</evidence>
<protein>
    <submittedName>
        <fullName evidence="2">Uncharacterized protein</fullName>
    </submittedName>
</protein>
<dbReference type="Proteomes" id="UP000324222">
    <property type="component" value="Unassembled WGS sequence"/>
</dbReference>